<dbReference type="GO" id="GO:0000139">
    <property type="term" value="C:Golgi membrane"/>
    <property type="evidence" value="ECO:0007669"/>
    <property type="project" value="UniProtKB-SubCell"/>
</dbReference>
<dbReference type="GO" id="GO:0006891">
    <property type="term" value="P:intra-Golgi vesicle-mediated transport"/>
    <property type="evidence" value="ECO:0007669"/>
    <property type="project" value="TreeGrafter"/>
</dbReference>
<reference evidence="12" key="1">
    <citation type="journal article" date="2015" name="PLoS Genet.">
        <title>The dynamic genome and transcriptome of the human fungal pathogen Blastomyces and close relative Emmonsia.</title>
        <authorList>
            <person name="Munoz J.F."/>
            <person name="Gauthier G.M."/>
            <person name="Desjardins C.A."/>
            <person name="Gallo J.E."/>
            <person name="Holder J."/>
            <person name="Sullivan T.D."/>
            <person name="Marty A.J."/>
            <person name="Carmen J.C."/>
            <person name="Chen Z."/>
            <person name="Ding L."/>
            <person name="Gujja S."/>
            <person name="Magrini V."/>
            <person name="Misas E."/>
            <person name="Mitreva M."/>
            <person name="Priest M."/>
            <person name="Saif S."/>
            <person name="Whiston E.A."/>
            <person name="Young S."/>
            <person name="Zeng Q."/>
            <person name="Goldman W.E."/>
            <person name="Mardis E.R."/>
            <person name="Taylor J.W."/>
            <person name="McEwen J.G."/>
            <person name="Clay O.K."/>
            <person name="Klein B.S."/>
            <person name="Cuomo C.A."/>
        </authorList>
    </citation>
    <scope>NUCLEOTIDE SEQUENCE [LARGE SCALE GENOMIC DNA]</scope>
    <source>
        <strain evidence="12">UAMH 3008</strain>
    </source>
</reference>
<keyword evidence="6" id="KW-0333">Golgi apparatus</keyword>
<evidence type="ECO:0000256" key="2">
    <source>
        <dbReference type="ARBA" id="ARBA00007603"/>
    </source>
</evidence>
<evidence type="ECO:0000256" key="8">
    <source>
        <dbReference type="ARBA" id="ARBA00031344"/>
    </source>
</evidence>
<dbReference type="Proteomes" id="UP000034164">
    <property type="component" value="Unassembled WGS sequence"/>
</dbReference>
<evidence type="ECO:0000259" key="10">
    <source>
        <dbReference type="Pfam" id="PF06148"/>
    </source>
</evidence>
<protein>
    <recommendedName>
        <fullName evidence="3">Conserved oligomeric Golgi complex subunit 2</fullName>
    </recommendedName>
    <alternativeName>
        <fullName evidence="8">Component of oligomeric Golgi complex 2</fullName>
    </alternativeName>
</protein>
<feature type="compositionally biased region" description="Low complexity" evidence="9">
    <location>
        <begin position="213"/>
        <end position="224"/>
    </location>
</feature>
<dbReference type="PANTHER" id="PTHR12961">
    <property type="entry name" value="CONSERVED OLIGOMERIC GOLGI COMPLEX COMPONENT 2"/>
    <property type="match status" value="1"/>
</dbReference>
<feature type="region of interest" description="Disordered" evidence="9">
    <location>
        <begin position="168"/>
        <end position="229"/>
    </location>
</feature>
<organism evidence="11 12">
    <name type="scientific">[Emmonsia] crescens</name>
    <dbReference type="NCBI Taxonomy" id="73230"/>
    <lineage>
        <taxon>Eukaryota</taxon>
        <taxon>Fungi</taxon>
        <taxon>Dikarya</taxon>
        <taxon>Ascomycota</taxon>
        <taxon>Pezizomycotina</taxon>
        <taxon>Eurotiomycetes</taxon>
        <taxon>Eurotiomycetidae</taxon>
        <taxon>Onygenales</taxon>
        <taxon>Ajellomycetaceae</taxon>
        <taxon>Emergomyces</taxon>
    </lineage>
</organism>
<keyword evidence="7" id="KW-0472">Membrane</keyword>
<dbReference type="VEuPathDB" id="FungiDB:EMCG_00019"/>
<proteinExistence type="inferred from homology"/>
<evidence type="ECO:0000313" key="11">
    <source>
        <dbReference type="EMBL" id="KKZ68848.1"/>
    </source>
</evidence>
<feature type="compositionally biased region" description="Acidic residues" evidence="9">
    <location>
        <begin position="189"/>
        <end position="212"/>
    </location>
</feature>
<evidence type="ECO:0000256" key="1">
    <source>
        <dbReference type="ARBA" id="ARBA00004395"/>
    </source>
</evidence>
<dbReference type="InterPro" id="IPR009316">
    <property type="entry name" value="COG2"/>
</dbReference>
<feature type="region of interest" description="Disordered" evidence="9">
    <location>
        <begin position="1"/>
        <end position="24"/>
    </location>
</feature>
<name>A0A0G2IE45_9EURO</name>
<evidence type="ECO:0000256" key="6">
    <source>
        <dbReference type="ARBA" id="ARBA00023034"/>
    </source>
</evidence>
<dbReference type="InterPro" id="IPR024602">
    <property type="entry name" value="COG_su2_N"/>
</dbReference>
<dbReference type="Pfam" id="PF06148">
    <property type="entry name" value="COG2_N"/>
    <property type="match status" value="1"/>
</dbReference>
<dbReference type="OrthoDB" id="332281at2759"/>
<keyword evidence="4" id="KW-0813">Transport</keyword>
<evidence type="ECO:0000256" key="5">
    <source>
        <dbReference type="ARBA" id="ARBA00022927"/>
    </source>
</evidence>
<comment type="subcellular location">
    <subcellularLocation>
        <location evidence="1">Golgi apparatus membrane</location>
        <topology evidence="1">Peripheral membrane protein</topology>
    </subcellularLocation>
</comment>
<sequence>MTSRFYFGDSDDSDPDVNDTSYTDSNLPFPKPLSRFSFLSPTFDPATFLSSLTNRHQTLSDLQTELRELSQSLNNELLDLVNENYQDFISLGSALKGGEEKVEQVRVGLLGFQRDVKGIRDGFEKRIGDISALLEEKKGLRKEVMLAYELLDVDESIGELEERLMIVDGKGKEKGQGPTDADGGGGGDGNDEESDGVIESETEESDGDDDDGGASASGSDSGSEPMVPLSRLDRHVRKYLYIRTISGRVGEKHPFIVQQENRMQRIKTALMLDLKTALQQAKRYEKNRVQKVQAVMRLYELIGDKTDDNDDTATAINKLGI</sequence>
<evidence type="ECO:0000256" key="9">
    <source>
        <dbReference type="SAM" id="MobiDB-lite"/>
    </source>
</evidence>
<dbReference type="GO" id="GO:0007030">
    <property type="term" value="P:Golgi organization"/>
    <property type="evidence" value="ECO:0007669"/>
    <property type="project" value="InterPro"/>
</dbReference>
<evidence type="ECO:0000256" key="4">
    <source>
        <dbReference type="ARBA" id="ARBA00022448"/>
    </source>
</evidence>
<evidence type="ECO:0000313" key="12">
    <source>
        <dbReference type="Proteomes" id="UP000034164"/>
    </source>
</evidence>
<gene>
    <name evidence="11" type="ORF">EMCG_00019</name>
</gene>
<dbReference type="EMBL" id="LCZI01000001">
    <property type="protein sequence ID" value="KKZ68848.1"/>
    <property type="molecule type" value="Genomic_DNA"/>
</dbReference>
<feature type="domain" description="Conserved oligomeric Golgi complex subunit 2 N-terminal" evidence="10">
    <location>
        <begin position="33"/>
        <end position="106"/>
    </location>
</feature>
<dbReference type="PANTHER" id="PTHR12961:SF0">
    <property type="entry name" value="CONSERVED OLIGOMERIC GOLGI COMPLEX SUBUNIT 2"/>
    <property type="match status" value="1"/>
</dbReference>
<evidence type="ECO:0000256" key="3">
    <source>
        <dbReference type="ARBA" id="ARBA00020977"/>
    </source>
</evidence>
<dbReference type="AlphaFoldDB" id="A0A0G2IE45"/>
<comment type="similarity">
    <text evidence="2">Belongs to the COG2 family.</text>
</comment>
<dbReference type="GO" id="GO:0017119">
    <property type="term" value="C:Golgi transport complex"/>
    <property type="evidence" value="ECO:0007669"/>
    <property type="project" value="TreeGrafter"/>
</dbReference>
<accession>A0A0G2IE45</accession>
<dbReference type="GO" id="GO:0015031">
    <property type="term" value="P:protein transport"/>
    <property type="evidence" value="ECO:0007669"/>
    <property type="project" value="UniProtKB-KW"/>
</dbReference>
<keyword evidence="5" id="KW-0653">Protein transport</keyword>
<evidence type="ECO:0000256" key="7">
    <source>
        <dbReference type="ARBA" id="ARBA00023136"/>
    </source>
</evidence>
<comment type="caution">
    <text evidence="11">The sequence shown here is derived from an EMBL/GenBank/DDBJ whole genome shotgun (WGS) entry which is preliminary data.</text>
</comment>